<evidence type="ECO:0000256" key="1">
    <source>
        <dbReference type="SAM" id="MobiDB-lite"/>
    </source>
</evidence>
<evidence type="ECO:0000313" key="3">
    <source>
        <dbReference type="Proteomes" id="UP001620626"/>
    </source>
</evidence>
<evidence type="ECO:0000313" key="2">
    <source>
        <dbReference type="EMBL" id="KAL3124383.1"/>
    </source>
</evidence>
<feature type="region of interest" description="Disordered" evidence="1">
    <location>
        <begin position="1"/>
        <end position="49"/>
    </location>
</feature>
<reference evidence="2 3" key="1">
    <citation type="submission" date="2024-10" db="EMBL/GenBank/DDBJ databases">
        <authorList>
            <person name="Kim D."/>
        </authorList>
    </citation>
    <scope>NUCLEOTIDE SEQUENCE [LARGE SCALE GENOMIC DNA]</scope>
    <source>
        <strain evidence="2">BH-2024</strain>
    </source>
</reference>
<keyword evidence="3" id="KW-1185">Reference proteome</keyword>
<dbReference type="EMBL" id="JBICBT010000074">
    <property type="protein sequence ID" value="KAL3124383.1"/>
    <property type="molecule type" value="Genomic_DNA"/>
</dbReference>
<accession>A0ABD2MA54</accession>
<organism evidence="2 3">
    <name type="scientific">Heterodera trifolii</name>
    <dbReference type="NCBI Taxonomy" id="157864"/>
    <lineage>
        <taxon>Eukaryota</taxon>
        <taxon>Metazoa</taxon>
        <taxon>Ecdysozoa</taxon>
        <taxon>Nematoda</taxon>
        <taxon>Chromadorea</taxon>
        <taxon>Rhabditida</taxon>
        <taxon>Tylenchina</taxon>
        <taxon>Tylenchomorpha</taxon>
        <taxon>Tylenchoidea</taxon>
        <taxon>Heteroderidae</taxon>
        <taxon>Heteroderinae</taxon>
        <taxon>Heterodera</taxon>
    </lineage>
</organism>
<feature type="region of interest" description="Disordered" evidence="1">
    <location>
        <begin position="212"/>
        <end position="245"/>
    </location>
</feature>
<sequence>MRRVEKNGHGNAYQNSESKAKRQVKLNQTEEAAAAAEEKDGWRRREVRTAADEENVKWDEFEREGAKDVWIDGKGGDKSERMRQKQRKGGDLRLSMLHHGVACPDHSLKKNCHCFQQHQQQQQQFLLHHQRTAAHGDSSLSSVATIRCEPFGVPHHAPFCPSSVPPANRGDDHLHETMDVSLASVAKDLGFDGHDLTDMLAKLPVEEGFEGDMDPDEDTLLSNCPQLGRRGTVSARAGGGSAPTN</sequence>
<dbReference type="AlphaFoldDB" id="A0ABD2MA54"/>
<dbReference type="Proteomes" id="UP001620626">
    <property type="component" value="Unassembled WGS sequence"/>
</dbReference>
<gene>
    <name evidence="2" type="ORF">niasHT_000807</name>
</gene>
<feature type="compositionally biased region" description="Basic and acidic residues" evidence="1">
    <location>
        <begin position="36"/>
        <end position="49"/>
    </location>
</feature>
<protein>
    <submittedName>
        <fullName evidence="2">Uncharacterized protein</fullName>
    </submittedName>
</protein>
<comment type="caution">
    <text evidence="2">The sequence shown here is derived from an EMBL/GenBank/DDBJ whole genome shotgun (WGS) entry which is preliminary data.</text>
</comment>
<feature type="region of interest" description="Disordered" evidence="1">
    <location>
        <begin position="70"/>
        <end position="89"/>
    </location>
</feature>
<name>A0ABD2MA54_9BILA</name>
<proteinExistence type="predicted"/>